<keyword evidence="1" id="KW-0812">Transmembrane</keyword>
<dbReference type="PANTHER" id="PTHR37203:SF3">
    <property type="entry name" value="SLR0975 PROTEIN"/>
    <property type="match status" value="1"/>
</dbReference>
<accession>A0ABN6Q5K6</accession>
<proteinExistence type="predicted"/>
<keyword evidence="1" id="KW-0472">Membrane</keyword>
<feature type="transmembrane region" description="Helical" evidence="1">
    <location>
        <begin position="12"/>
        <end position="35"/>
    </location>
</feature>
<evidence type="ECO:0000256" key="1">
    <source>
        <dbReference type="SAM" id="Phobius"/>
    </source>
</evidence>
<dbReference type="PANTHER" id="PTHR37203">
    <property type="match status" value="1"/>
</dbReference>
<keyword evidence="1" id="KW-1133">Transmembrane helix</keyword>
<keyword evidence="3" id="KW-1185">Reference proteome</keyword>
<dbReference type="Proteomes" id="UP001055453">
    <property type="component" value="Chromosome"/>
</dbReference>
<name>A0ABN6Q5K6_NOSCO</name>
<dbReference type="EMBL" id="AP025732">
    <property type="protein sequence ID" value="BDI18522.1"/>
    <property type="molecule type" value="Genomic_DNA"/>
</dbReference>
<evidence type="ECO:0000313" key="2">
    <source>
        <dbReference type="EMBL" id="BDI18522.1"/>
    </source>
</evidence>
<reference evidence="2" key="1">
    <citation type="submission" date="2022-04" db="EMBL/GenBank/DDBJ databases">
        <title>Complete genome sequence of a cyanobacterium, Nostoc sp. SO-36, isolated in Antarctica.</title>
        <authorList>
            <person name="Kanesaki Y."/>
            <person name="Effendi D."/>
            <person name="Sakamoto T."/>
            <person name="Ohtani S."/>
            <person name="Awai K."/>
        </authorList>
    </citation>
    <scope>NUCLEOTIDE SEQUENCE</scope>
    <source>
        <strain evidence="2">SO-36</strain>
    </source>
</reference>
<gene>
    <name evidence="2" type="ORF">ANSO36C_43240</name>
</gene>
<protein>
    <submittedName>
        <fullName evidence="2">Uncharacterized protein</fullName>
    </submittedName>
</protein>
<evidence type="ECO:0000313" key="3">
    <source>
        <dbReference type="Proteomes" id="UP001055453"/>
    </source>
</evidence>
<sequence>MQMAQRGMTVNAARYGAARTMFAVIGPMMWTWFIADLGWRAIATNYGRIIPTIFALAQIRLTREECWEPA</sequence>
<organism evidence="2 3">
    <name type="scientific">Nostoc cf. commune SO-36</name>
    <dbReference type="NCBI Taxonomy" id="449208"/>
    <lineage>
        <taxon>Bacteria</taxon>
        <taxon>Bacillati</taxon>
        <taxon>Cyanobacteriota</taxon>
        <taxon>Cyanophyceae</taxon>
        <taxon>Nostocales</taxon>
        <taxon>Nostocaceae</taxon>
        <taxon>Nostoc</taxon>
    </lineage>
</organism>